<keyword evidence="1" id="KW-0472">Membrane</keyword>
<dbReference type="EMBL" id="MFTD01000013">
    <property type="protein sequence ID" value="OGI46757.1"/>
    <property type="molecule type" value="Genomic_DNA"/>
</dbReference>
<protein>
    <submittedName>
        <fullName evidence="2">Uncharacterized protein</fullName>
    </submittedName>
</protein>
<proteinExistence type="predicted"/>
<feature type="transmembrane region" description="Helical" evidence="1">
    <location>
        <begin position="39"/>
        <end position="58"/>
    </location>
</feature>
<evidence type="ECO:0000313" key="3">
    <source>
        <dbReference type="Proteomes" id="UP000176484"/>
    </source>
</evidence>
<reference evidence="2 3" key="1">
    <citation type="journal article" date="2016" name="Nat. Commun.">
        <title>Thousands of microbial genomes shed light on interconnected biogeochemical processes in an aquifer system.</title>
        <authorList>
            <person name="Anantharaman K."/>
            <person name="Brown C.T."/>
            <person name="Hug L.A."/>
            <person name="Sharon I."/>
            <person name="Castelle C.J."/>
            <person name="Probst A.J."/>
            <person name="Thomas B.C."/>
            <person name="Singh A."/>
            <person name="Wilkins M.J."/>
            <person name="Karaoz U."/>
            <person name="Brodie E.L."/>
            <person name="Williams K.H."/>
            <person name="Hubbard S.S."/>
            <person name="Banfield J.F."/>
        </authorList>
    </citation>
    <scope>NUCLEOTIDE SEQUENCE [LARGE SCALE GENOMIC DNA]</scope>
</reference>
<sequence>MNQEKKEYFLKTPFFKYFLPVLASAVSVYLWINFLEPNFLKIAGLVVNLAGLIIWWTGKLTLA</sequence>
<keyword evidence="1" id="KW-1133">Transmembrane helix</keyword>
<evidence type="ECO:0000256" key="1">
    <source>
        <dbReference type="SAM" id="Phobius"/>
    </source>
</evidence>
<dbReference type="AlphaFoldDB" id="A0A1F6TNN7"/>
<name>A0A1F6TNN7_9BACT</name>
<comment type="caution">
    <text evidence="2">The sequence shown here is derived from an EMBL/GenBank/DDBJ whole genome shotgun (WGS) entry which is preliminary data.</text>
</comment>
<accession>A0A1F6TNN7</accession>
<organism evidence="2 3">
    <name type="scientific">Candidatus Nomurabacteria bacterium GWB1_40_6</name>
    <dbReference type="NCBI Taxonomy" id="1801727"/>
    <lineage>
        <taxon>Bacteria</taxon>
        <taxon>Candidatus Nomuraibacteriota</taxon>
    </lineage>
</organism>
<gene>
    <name evidence="2" type="ORF">A2121_00060</name>
</gene>
<feature type="transmembrane region" description="Helical" evidence="1">
    <location>
        <begin position="14"/>
        <end position="32"/>
    </location>
</feature>
<keyword evidence="1" id="KW-0812">Transmembrane</keyword>
<dbReference type="Proteomes" id="UP000176484">
    <property type="component" value="Unassembled WGS sequence"/>
</dbReference>
<evidence type="ECO:0000313" key="2">
    <source>
        <dbReference type="EMBL" id="OGI46757.1"/>
    </source>
</evidence>